<dbReference type="Proteomes" id="UP000278440">
    <property type="component" value="Unassembled WGS sequence"/>
</dbReference>
<organism evidence="3 4">
    <name type="scientific">Terracoccus luteus</name>
    <dbReference type="NCBI Taxonomy" id="53356"/>
    <lineage>
        <taxon>Bacteria</taxon>
        <taxon>Bacillati</taxon>
        <taxon>Actinomycetota</taxon>
        <taxon>Actinomycetes</taxon>
        <taxon>Micrococcales</taxon>
        <taxon>Intrasporangiaceae</taxon>
        <taxon>Terracoccus</taxon>
    </lineage>
</organism>
<evidence type="ECO:0000256" key="1">
    <source>
        <dbReference type="ARBA" id="ARBA00022801"/>
    </source>
</evidence>
<evidence type="ECO:0000313" key="4">
    <source>
        <dbReference type="Proteomes" id="UP000278440"/>
    </source>
</evidence>
<proteinExistence type="predicted"/>
<keyword evidence="4" id="KW-1185">Reference proteome</keyword>
<protein>
    <submittedName>
        <fullName evidence="3">Pimeloyl-ACP methyl ester carboxylesterase</fullName>
    </submittedName>
</protein>
<dbReference type="InterPro" id="IPR029058">
    <property type="entry name" value="AB_hydrolase_fold"/>
</dbReference>
<feature type="domain" description="AB hydrolase-1" evidence="2">
    <location>
        <begin position="35"/>
        <end position="288"/>
    </location>
</feature>
<dbReference type="Gene3D" id="3.40.50.1820">
    <property type="entry name" value="alpha/beta hydrolase"/>
    <property type="match status" value="1"/>
</dbReference>
<dbReference type="GO" id="GO:0016787">
    <property type="term" value="F:hydrolase activity"/>
    <property type="evidence" value="ECO:0007669"/>
    <property type="project" value="UniProtKB-KW"/>
</dbReference>
<dbReference type="SUPFAM" id="SSF53474">
    <property type="entry name" value="alpha/beta-Hydrolases"/>
    <property type="match status" value="1"/>
</dbReference>
<dbReference type="Pfam" id="PF00561">
    <property type="entry name" value="Abhydrolase_1"/>
    <property type="match status" value="1"/>
</dbReference>
<dbReference type="InterPro" id="IPR000639">
    <property type="entry name" value="Epox_hydrolase-like"/>
</dbReference>
<dbReference type="PANTHER" id="PTHR43329">
    <property type="entry name" value="EPOXIDE HYDROLASE"/>
    <property type="match status" value="1"/>
</dbReference>
<sequence length="303" mass="33534">MSVDASVVNVDGPWEHRFVAANGARFHVAEMGDGPLVLMLHGFPQFWYAWRHQMRALAAAGYRVAAMDLRGFGGSDKPPRGYDTYTATLDAASVIRALGEKDAVVMGQGLGGWIAWCMPVLRPDVTRAIASLSMAHPRVMRHATWTNGAQREASRWIVGLQKPFVPEREMARSHGYVAGLLHEWSSPFGQFPTKEDIARYGDGMMIPFVAHSAAEHYRWLGRSSVRPDGPMFMRRIKHAVRVPVLQLQGTDDRCVLPEATYGSGAWVPGDYHHVKVPGAGHFLTEEAPEAVDAALLDWLRTLP</sequence>
<keyword evidence="1" id="KW-0378">Hydrolase</keyword>
<dbReference type="InterPro" id="IPR000073">
    <property type="entry name" value="AB_hydrolase_1"/>
</dbReference>
<dbReference type="RefSeq" id="WP_121033736.1">
    <property type="nucleotide sequence ID" value="NZ_RBXT01000001.1"/>
</dbReference>
<comment type="caution">
    <text evidence="3">The sequence shown here is derived from an EMBL/GenBank/DDBJ whole genome shotgun (WGS) entry which is preliminary data.</text>
</comment>
<dbReference type="AlphaFoldDB" id="A0A495XWW5"/>
<dbReference type="OrthoDB" id="2987348at2"/>
<name>A0A495XWW5_9MICO</name>
<accession>A0A495XWW5</accession>
<dbReference type="PRINTS" id="PR00412">
    <property type="entry name" value="EPOXHYDRLASE"/>
</dbReference>
<gene>
    <name evidence="3" type="ORF">DFJ68_2545</name>
</gene>
<reference evidence="3 4" key="1">
    <citation type="submission" date="2018-10" db="EMBL/GenBank/DDBJ databases">
        <title>Sequencing the genomes of 1000 actinobacteria strains.</title>
        <authorList>
            <person name="Klenk H.-P."/>
        </authorList>
    </citation>
    <scope>NUCLEOTIDE SEQUENCE [LARGE SCALE GENOMIC DNA]</scope>
    <source>
        <strain evidence="3 4">DSM 44267</strain>
    </source>
</reference>
<evidence type="ECO:0000313" key="3">
    <source>
        <dbReference type="EMBL" id="RKT79090.1"/>
    </source>
</evidence>
<evidence type="ECO:0000259" key="2">
    <source>
        <dbReference type="Pfam" id="PF00561"/>
    </source>
</evidence>
<dbReference type="EMBL" id="RBXT01000001">
    <property type="protein sequence ID" value="RKT79090.1"/>
    <property type="molecule type" value="Genomic_DNA"/>
</dbReference>